<evidence type="ECO:0000256" key="2">
    <source>
        <dbReference type="SAM" id="MobiDB-lite"/>
    </source>
</evidence>
<accession>A0A916RVN0</accession>
<reference evidence="5" key="1">
    <citation type="journal article" date="2014" name="Int. J. Syst. Evol. Microbiol.">
        <title>Complete genome sequence of Corynebacterium casei LMG S-19264T (=DSM 44701T), isolated from a smear-ripened cheese.</title>
        <authorList>
            <consortium name="US DOE Joint Genome Institute (JGI-PGF)"/>
            <person name="Walter F."/>
            <person name="Albersmeier A."/>
            <person name="Kalinowski J."/>
            <person name="Ruckert C."/>
        </authorList>
    </citation>
    <scope>NUCLEOTIDE SEQUENCE</scope>
    <source>
        <strain evidence="5">CGMCC 1.15447</strain>
    </source>
</reference>
<keyword evidence="1" id="KW-0175">Coiled coil</keyword>
<protein>
    <submittedName>
        <fullName evidence="5">Hemolysin secretion protein D</fullName>
    </submittedName>
</protein>
<keyword evidence="3" id="KW-1133">Transmembrane helix</keyword>
<dbReference type="InterPro" id="IPR058625">
    <property type="entry name" value="MdtA-like_BSH"/>
</dbReference>
<sequence>MNARNRILILMGILLVIALVLYFTTTPRNEDLQLIGTVDANEVVLSSRIPGRIQTLTINEGDDVKAGELVATIQSDDLAAARNAAEAAAASQKYKLQGTQDTERQTSGSTTSQVANARAQLQVAEAALLQAQANYEHQQADSNRTIALAQQGVMSQQSSDEARTSLAASKAAVDSAQQSVTAAEASLKLAIANTLQTQAAAKTVASTRSDMQNAQALLDQAQVELDYSKVIAPIDGKINVLAGRVGEVVAAGTPIATITDLTQTWVYAPLPETEADSVQLGDSLRVVMPSGETTYGKVIAKSAEGDFATQRDVSRRKRDIETIRLKLLIANPGMKYVPGMLADVYIPKSKLVHP</sequence>
<keyword evidence="3" id="KW-0812">Transmembrane</keyword>
<evidence type="ECO:0000259" key="4">
    <source>
        <dbReference type="Pfam" id="PF25917"/>
    </source>
</evidence>
<dbReference type="EMBL" id="BMJB01000001">
    <property type="protein sequence ID" value="GGA69765.1"/>
    <property type="molecule type" value="Genomic_DNA"/>
</dbReference>
<dbReference type="Gene3D" id="1.10.287.470">
    <property type="entry name" value="Helix hairpin bin"/>
    <property type="match status" value="1"/>
</dbReference>
<evidence type="ECO:0000256" key="1">
    <source>
        <dbReference type="SAM" id="Coils"/>
    </source>
</evidence>
<dbReference type="PANTHER" id="PTHR30438">
    <property type="entry name" value="36 KDA ANTIGEN-RELATED"/>
    <property type="match status" value="1"/>
</dbReference>
<feature type="domain" description="Multidrug resistance protein MdtA-like barrel-sandwich hybrid" evidence="4">
    <location>
        <begin position="42"/>
        <end position="259"/>
    </location>
</feature>
<dbReference type="SUPFAM" id="SSF111369">
    <property type="entry name" value="HlyD-like secretion proteins"/>
    <property type="match status" value="2"/>
</dbReference>
<dbReference type="RefSeq" id="WP_188759290.1">
    <property type="nucleotide sequence ID" value="NZ_BMJB01000001.1"/>
</dbReference>
<name>A0A916RVN0_9BACT</name>
<dbReference type="PRINTS" id="PR01490">
    <property type="entry name" value="RTXTOXIND"/>
</dbReference>
<feature type="transmembrane region" description="Helical" evidence="3">
    <location>
        <begin position="7"/>
        <end position="25"/>
    </location>
</feature>
<keyword evidence="6" id="KW-1185">Reference proteome</keyword>
<gene>
    <name evidence="5" type="primary">ybhG</name>
    <name evidence="5" type="ORF">GCM10011507_21620</name>
</gene>
<dbReference type="Proteomes" id="UP000648801">
    <property type="component" value="Unassembled WGS sequence"/>
</dbReference>
<comment type="caution">
    <text evidence="5">The sequence shown here is derived from an EMBL/GenBank/DDBJ whole genome shotgun (WGS) entry which is preliminary data.</text>
</comment>
<evidence type="ECO:0000313" key="6">
    <source>
        <dbReference type="Proteomes" id="UP000648801"/>
    </source>
</evidence>
<organism evidence="5 6">
    <name type="scientific">Edaphobacter acidisoli</name>
    <dbReference type="NCBI Taxonomy" id="2040573"/>
    <lineage>
        <taxon>Bacteria</taxon>
        <taxon>Pseudomonadati</taxon>
        <taxon>Acidobacteriota</taxon>
        <taxon>Terriglobia</taxon>
        <taxon>Terriglobales</taxon>
        <taxon>Acidobacteriaceae</taxon>
        <taxon>Edaphobacter</taxon>
    </lineage>
</organism>
<dbReference type="PANTHER" id="PTHR30438:SF2">
    <property type="entry name" value="MEMBRANE PROTEIN"/>
    <property type="match status" value="1"/>
</dbReference>
<dbReference type="GO" id="GO:0005886">
    <property type="term" value="C:plasma membrane"/>
    <property type="evidence" value="ECO:0007669"/>
    <property type="project" value="TreeGrafter"/>
</dbReference>
<evidence type="ECO:0000256" key="3">
    <source>
        <dbReference type="SAM" id="Phobius"/>
    </source>
</evidence>
<feature type="region of interest" description="Disordered" evidence="2">
    <location>
        <begin position="92"/>
        <end position="114"/>
    </location>
</feature>
<keyword evidence="3" id="KW-0472">Membrane</keyword>
<dbReference type="Gene3D" id="2.40.50.100">
    <property type="match status" value="1"/>
</dbReference>
<feature type="coiled-coil region" evidence="1">
    <location>
        <begin position="114"/>
        <end position="141"/>
    </location>
</feature>
<proteinExistence type="predicted"/>
<dbReference type="AlphaFoldDB" id="A0A916RVN0"/>
<dbReference type="Pfam" id="PF25917">
    <property type="entry name" value="BSH_RND"/>
    <property type="match status" value="1"/>
</dbReference>
<feature type="compositionally biased region" description="Polar residues" evidence="2">
    <location>
        <begin position="97"/>
        <end position="114"/>
    </location>
</feature>
<reference evidence="5" key="2">
    <citation type="submission" date="2020-09" db="EMBL/GenBank/DDBJ databases">
        <authorList>
            <person name="Sun Q."/>
            <person name="Zhou Y."/>
        </authorList>
    </citation>
    <scope>NUCLEOTIDE SEQUENCE</scope>
    <source>
        <strain evidence="5">CGMCC 1.15447</strain>
    </source>
</reference>
<dbReference type="Gene3D" id="2.40.30.170">
    <property type="match status" value="1"/>
</dbReference>
<evidence type="ECO:0000313" key="5">
    <source>
        <dbReference type="EMBL" id="GGA69765.1"/>
    </source>
</evidence>